<keyword evidence="2" id="KW-1185">Reference proteome</keyword>
<comment type="caution">
    <text evidence="1">The sequence shown here is derived from an EMBL/GenBank/DDBJ whole genome shotgun (WGS) entry which is preliminary data.</text>
</comment>
<dbReference type="Proteomes" id="UP000789901">
    <property type="component" value="Unassembled WGS sequence"/>
</dbReference>
<sequence>QGSEDGQDNTDDEPDALMIASSAFSHVDINQENASTLKNKAKKRNSALMRPHSTNIKVNDYQNIRNLENDVQGTVILENGQDNTNGSVFEPDALMTTSSALHANNGQENTSALNIRNLEDDVQGTVILEDGQDNTNGSILEPDALTTASSANISQKNAQHLRKIRQKNKTRTNIKVNNYLNVRNLENDGQSTVISENNVRKGLCSSARKFNNIETVSKI</sequence>
<protein>
    <submittedName>
        <fullName evidence="1">41777_t:CDS:1</fullName>
    </submittedName>
</protein>
<organism evidence="1 2">
    <name type="scientific">Gigaspora margarita</name>
    <dbReference type="NCBI Taxonomy" id="4874"/>
    <lineage>
        <taxon>Eukaryota</taxon>
        <taxon>Fungi</taxon>
        <taxon>Fungi incertae sedis</taxon>
        <taxon>Mucoromycota</taxon>
        <taxon>Glomeromycotina</taxon>
        <taxon>Glomeromycetes</taxon>
        <taxon>Diversisporales</taxon>
        <taxon>Gigasporaceae</taxon>
        <taxon>Gigaspora</taxon>
    </lineage>
</organism>
<reference evidence="1 2" key="1">
    <citation type="submission" date="2021-06" db="EMBL/GenBank/DDBJ databases">
        <authorList>
            <person name="Kallberg Y."/>
            <person name="Tangrot J."/>
            <person name="Rosling A."/>
        </authorList>
    </citation>
    <scope>NUCLEOTIDE SEQUENCE [LARGE SCALE GENOMIC DNA]</scope>
    <source>
        <strain evidence="1 2">120-4 pot B 10/14</strain>
    </source>
</reference>
<feature type="non-terminal residue" evidence="1">
    <location>
        <position position="1"/>
    </location>
</feature>
<name>A0ABN7XDX5_GIGMA</name>
<accession>A0ABN7XDX5</accession>
<dbReference type="EMBL" id="CAJVQB010124886">
    <property type="protein sequence ID" value="CAG8853488.1"/>
    <property type="molecule type" value="Genomic_DNA"/>
</dbReference>
<proteinExistence type="predicted"/>
<evidence type="ECO:0000313" key="1">
    <source>
        <dbReference type="EMBL" id="CAG8853488.1"/>
    </source>
</evidence>
<gene>
    <name evidence="1" type="ORF">GMARGA_LOCUS42309</name>
</gene>
<evidence type="ECO:0000313" key="2">
    <source>
        <dbReference type="Proteomes" id="UP000789901"/>
    </source>
</evidence>
<feature type="non-terminal residue" evidence="1">
    <location>
        <position position="219"/>
    </location>
</feature>